<organism evidence="2 3">
    <name type="scientific">Domibacillus enclensis</name>
    <dbReference type="NCBI Taxonomy" id="1017273"/>
    <lineage>
        <taxon>Bacteria</taxon>
        <taxon>Bacillati</taxon>
        <taxon>Bacillota</taxon>
        <taxon>Bacilli</taxon>
        <taxon>Bacillales</taxon>
        <taxon>Bacillaceae</taxon>
        <taxon>Domibacillus</taxon>
    </lineage>
</organism>
<evidence type="ECO:0000313" key="3">
    <source>
        <dbReference type="Proteomes" id="UP000215545"/>
    </source>
</evidence>
<keyword evidence="3" id="KW-1185">Reference proteome</keyword>
<dbReference type="EMBL" id="MWSK01000003">
    <property type="protein sequence ID" value="OXS78393.1"/>
    <property type="molecule type" value="Genomic_DNA"/>
</dbReference>
<evidence type="ECO:0000313" key="2">
    <source>
        <dbReference type="EMBL" id="OXS78393.1"/>
    </source>
</evidence>
<dbReference type="PANTHER" id="PTHR13847">
    <property type="entry name" value="SARCOSINE DEHYDROGENASE-RELATED"/>
    <property type="match status" value="1"/>
</dbReference>
<gene>
    <name evidence="2" type="ORF">B1B05_07210</name>
</gene>
<dbReference type="Gene3D" id="3.50.50.60">
    <property type="entry name" value="FAD/NAD(P)-binding domain"/>
    <property type="match status" value="1"/>
</dbReference>
<feature type="domain" description="FAD dependent oxidoreductase" evidence="1">
    <location>
        <begin position="32"/>
        <end position="388"/>
    </location>
</feature>
<dbReference type="PANTHER" id="PTHR13847:SF201">
    <property type="entry name" value="PUTATIBE OXIDOREDUCTASE"/>
    <property type="match status" value="1"/>
</dbReference>
<name>A0ABX4E932_9BACI</name>
<dbReference type="Gene3D" id="3.30.9.10">
    <property type="entry name" value="D-Amino Acid Oxidase, subunit A, domain 2"/>
    <property type="match status" value="1"/>
</dbReference>
<evidence type="ECO:0000259" key="1">
    <source>
        <dbReference type="Pfam" id="PF01266"/>
    </source>
</evidence>
<reference evidence="3" key="1">
    <citation type="submission" date="2017-03" db="EMBL/GenBank/DDBJ databases">
        <title>Bacillus sp. V-88(T) DSM27956, whole genome shotgun sequencing project.</title>
        <authorList>
            <person name="Dastager S.G."/>
            <person name="Neurgaonkar P.S."/>
            <person name="Dharne M.S."/>
        </authorList>
    </citation>
    <scope>NUCLEOTIDE SEQUENCE [LARGE SCALE GENOMIC DNA]</scope>
    <source>
        <strain evidence="3">DSM 25145</strain>
    </source>
</reference>
<accession>A0ABX4E932</accession>
<dbReference type="InterPro" id="IPR036188">
    <property type="entry name" value="FAD/NAD-bd_sf"/>
</dbReference>
<protein>
    <recommendedName>
        <fullName evidence="1">FAD dependent oxidoreductase domain-containing protein</fullName>
    </recommendedName>
</protein>
<comment type="caution">
    <text evidence="2">The sequence shown here is derived from an EMBL/GenBank/DDBJ whole genome shotgun (WGS) entry which is preliminary data.</text>
</comment>
<dbReference type="Proteomes" id="UP000215545">
    <property type="component" value="Unassembled WGS sequence"/>
</dbReference>
<dbReference type="Pfam" id="PF01266">
    <property type="entry name" value="DAO"/>
    <property type="match status" value="1"/>
</dbReference>
<dbReference type="SUPFAM" id="SSF51905">
    <property type="entry name" value="FAD/NAD(P)-binding domain"/>
    <property type="match status" value="1"/>
</dbReference>
<dbReference type="InterPro" id="IPR006076">
    <property type="entry name" value="FAD-dep_OxRdtase"/>
</dbReference>
<sequence>MTMDLKTGRLYWPATYKEPQAYPSVEADLECDVVIIGAGVSGACTAYELKDTGLDVIVIDKRTVAAGSSSANTGLLQFSNDQLLFEAIRSFGEKAAVDHYWRCYDAISRLRDEIVPSLSVDPDLIMRDSLFFASNEEEKEVVEQEYQALKKAGFDATYLEPDEMEKWVPFKRPAAMLTKGDAEVNPYKLTYGLIQAAADSGVRIFEQTEVFLKKADDEGVLLRTEGGYIIKAKKAIFSQGYETQETVKEKNAVIESSYAIVTNQLKDLSFWKDNVMIWESARPYFYARSTADGRIVMGGLDERTSDPDKRDQMIVSKRKQLLAEIESWFPQLKGEVQADFEWSGSFAHMHDGQPVIGQYDRVPNSYFLLGYGGNGIVYSLFLSKLIARHLMGEKDEAFSFYSHERVYETT</sequence>
<proteinExistence type="predicted"/>